<gene>
    <name evidence="1" type="ORF">PG991_013822</name>
</gene>
<organism evidence="1 2">
    <name type="scientific">Apiospora marii</name>
    <dbReference type="NCBI Taxonomy" id="335849"/>
    <lineage>
        <taxon>Eukaryota</taxon>
        <taxon>Fungi</taxon>
        <taxon>Dikarya</taxon>
        <taxon>Ascomycota</taxon>
        <taxon>Pezizomycotina</taxon>
        <taxon>Sordariomycetes</taxon>
        <taxon>Xylariomycetidae</taxon>
        <taxon>Amphisphaeriales</taxon>
        <taxon>Apiosporaceae</taxon>
        <taxon>Apiospora</taxon>
    </lineage>
</organism>
<evidence type="ECO:0000313" key="2">
    <source>
        <dbReference type="Proteomes" id="UP001396898"/>
    </source>
</evidence>
<accession>A0ABR1R722</accession>
<evidence type="ECO:0000313" key="1">
    <source>
        <dbReference type="EMBL" id="KAK8001600.1"/>
    </source>
</evidence>
<dbReference type="EMBL" id="JAQQWI010000018">
    <property type="protein sequence ID" value="KAK8001600.1"/>
    <property type="molecule type" value="Genomic_DNA"/>
</dbReference>
<name>A0ABR1R722_9PEZI</name>
<keyword evidence="2" id="KW-1185">Reference proteome</keyword>
<protein>
    <submittedName>
        <fullName evidence="1">Uncharacterized protein</fullName>
    </submittedName>
</protein>
<proteinExistence type="predicted"/>
<reference evidence="1 2" key="1">
    <citation type="submission" date="2023-01" db="EMBL/GenBank/DDBJ databases">
        <title>Analysis of 21 Apiospora genomes using comparative genomics revels a genus with tremendous synthesis potential of carbohydrate active enzymes and secondary metabolites.</title>
        <authorList>
            <person name="Sorensen T."/>
        </authorList>
    </citation>
    <scope>NUCLEOTIDE SEQUENCE [LARGE SCALE GENOMIC DNA]</scope>
    <source>
        <strain evidence="1 2">CBS 20057</strain>
    </source>
</reference>
<dbReference type="Proteomes" id="UP001396898">
    <property type="component" value="Unassembled WGS sequence"/>
</dbReference>
<sequence>MKVICESTDRSCFRRGTHTATEVSNNTAKHTKTMSPAGPFYRAHGAKYWICEYDTCRQECDAFHDYCRDHGCEWPIEDAPPGVPPRCNAQLSEKTVGGLFTVCSRHRCKDPTCGAPAALAVNSEYCRAHTCHAAFCREEVARESATNPFTSYCRNHKCRQGDCAELRATTLNPDLKDDSQYRTDGSGIGYGHRQFCPKHSCLIDDCLDMAVVEGLGAGLGYCQFHVASWENMDLGD</sequence>
<comment type="caution">
    <text evidence="1">The sequence shown here is derived from an EMBL/GenBank/DDBJ whole genome shotgun (WGS) entry which is preliminary data.</text>
</comment>